<keyword evidence="2" id="KW-0812">Transmembrane</keyword>
<dbReference type="InterPro" id="IPR007331">
    <property type="entry name" value="Htaa"/>
</dbReference>
<evidence type="ECO:0000256" key="1">
    <source>
        <dbReference type="SAM" id="MobiDB-lite"/>
    </source>
</evidence>
<keyword evidence="5" id="KW-1185">Reference proteome</keyword>
<dbReference type="EMBL" id="CP013979">
    <property type="protein sequence ID" value="ANJ28263.1"/>
    <property type="molecule type" value="Genomic_DNA"/>
</dbReference>
<keyword evidence="2" id="KW-1133">Transmembrane helix</keyword>
<organism evidence="4 5">
    <name type="scientific">Agromyces aureus</name>
    <dbReference type="NCBI Taxonomy" id="453304"/>
    <lineage>
        <taxon>Bacteria</taxon>
        <taxon>Bacillati</taxon>
        <taxon>Actinomycetota</taxon>
        <taxon>Actinomycetes</taxon>
        <taxon>Micrococcales</taxon>
        <taxon>Microbacteriaceae</taxon>
        <taxon>Agromyces</taxon>
    </lineage>
</organism>
<accession>A0A191WJC0</accession>
<keyword evidence="2" id="KW-0472">Membrane</keyword>
<feature type="domain" description="Htaa" evidence="3">
    <location>
        <begin position="1096"/>
        <end position="1250"/>
    </location>
</feature>
<dbReference type="STRING" id="453304.ATC03_17700"/>
<evidence type="ECO:0000313" key="4">
    <source>
        <dbReference type="EMBL" id="ANJ28263.1"/>
    </source>
</evidence>
<dbReference type="KEGG" id="agy:ATC03_17700"/>
<reference evidence="5" key="2">
    <citation type="submission" date="2016-01" db="EMBL/GenBank/DDBJ databases">
        <title>Complete genome sequence of Agromyces aureus AR33T and comparison with related organisms.</title>
        <authorList>
            <person name="Corretto E."/>
            <person name="Antonielli L."/>
            <person name="Sessitsch A."/>
            <person name="Brader G."/>
        </authorList>
    </citation>
    <scope>NUCLEOTIDE SEQUENCE [LARGE SCALE GENOMIC DNA]</scope>
    <source>
        <strain evidence="5">AR33</strain>
    </source>
</reference>
<feature type="domain" description="Htaa" evidence="3">
    <location>
        <begin position="809"/>
        <end position="957"/>
    </location>
</feature>
<reference evidence="4 5" key="1">
    <citation type="journal article" date="2016" name="Int. J. Syst. Evol. Microbiol.">
        <title>Agromyces aureus sp. nov., isolated from the rhizosphere of Salix caprea L. grown in a heavy-metal-contaminated soil.</title>
        <authorList>
            <person name="Corretto E."/>
            <person name="Antonielli L."/>
            <person name="Sessitsch A."/>
            <person name="Compant S."/>
            <person name="Gorfer M."/>
            <person name="Kuffner M."/>
            <person name="Brader G."/>
        </authorList>
    </citation>
    <scope>NUCLEOTIDE SEQUENCE [LARGE SCALE GENOMIC DNA]</scope>
    <source>
        <strain evidence="4 5">AR33</strain>
    </source>
</reference>
<evidence type="ECO:0000259" key="3">
    <source>
        <dbReference type="Pfam" id="PF04213"/>
    </source>
</evidence>
<feature type="region of interest" description="Disordered" evidence="1">
    <location>
        <begin position="777"/>
        <end position="802"/>
    </location>
</feature>
<dbReference type="Proteomes" id="UP000078437">
    <property type="component" value="Chromosome"/>
</dbReference>
<name>A0A191WJC0_9MICO</name>
<protein>
    <recommendedName>
        <fullName evidence="3">Htaa domain-containing protein</fullName>
    </recommendedName>
</protein>
<gene>
    <name evidence="4" type="ORF">ATC03_17700</name>
</gene>
<sequence>MADELAPAPVLSVTPAAEVDPAVENTFTVSGTGYVGAGAVNGAYVLLGAQSVWQGGGPLVSSGWLAQAWVPAAQIIGGAFTTTIKIPAGTFDSAVTYQVASSAAHGLSVTDRTLDAFAPITVKQPAPPEQVANPVLSATPATEVDPAVENTFTVSGTGYVGAGAASGAYVLLGAQSVWQGGSALPGSGWLAQAWVPAAQIVGGAFTTTIKIPAGTFDPKVTYQVASSAAHGLSVTNRTLDAFAPITVKQPAPVASPVLSITPATDVDAAVSNTFTVSGTGYIGPGAASGAYVLIGTQSVWQGGTALPSAGWLAQAWVPAAQIVNGAFTTTITVPAAKFDPSLTYQVASSAAHGLSVTNRTLDAFAPITVKQPAPEPAKPTLSVSKTEGLNPSGEDLTITAENYATGFKSSYAPGEAGFYLQVGWLAETWKPSEKAPSSARTNAANTWVADEANTIAPTKWTKNVDGTADVSWTIEVTKAAIDAKAKDGYTLAVFTLGAGGAVQAANELAVPISFAPATPTLSVSKTEGLNPAGEDLTITAENYATGFKSSYAPGEAGFYLQVGWLAETWKPSEKAPSSARTNAANTWVADEANTIAPTKWTKNVDGTANVSWKVNVTKAELDAKAKDGYTLAVFTLGAGGAVQAANELAVPISFGAPIEAPKLSVEPVAGVDPATKNTLTITGTGFTGAGAANGAYVLVGETSIWNGQGPLVNDGWIASTWVPTSKIVDGSFTTTFTIAAGSFDRSKTYQVASSAAHGLSATDRSLDAFAPITLLPSTGGGNNGGNNGGGTGGNPGGGTTTPPVVIAAGSLDWGVSSSFRAYITGVNANGSIAVGGGASSNGSSFRFVQSGSSFSPITTTGSADYAGTVRFTGHNGALDLSFSNPTLVAKGVGSAALVVSVNGDRVELASVDLGSATRSIVDGATRFASAPVTLSSAGAAAFQGYYGAGQSLDPLTVVIGSAGVAAGGNGGGTVVVASAPSAAAVKKSFPATPPATTGIVLDAASLEALGAGQRVTVTAGGFEPNESDVAAVVYSTPIVLAEDLSADAAGNVTWTGSIPASLEPGTHTLTFQGSTSVGVQFVVPAAAAGTCKVTAGSLDWGFKESFRSYLTSGIANGDWTLTGVTENGGIFAFTTASGTLDESGRGVLAYDGTIEFTGHDGALDTTIANPKIELDGEGGATLLLDVAGTTQDGAPIDLKSVRFADLELTDGVEVVDGVLTGEATAVLTTDGAAAFGTYPAGEELDPVSFTATVSSDCVVAAPAAVEAADVDDAKAKSTAIDETADAGSTWWIWALSAALLVIVLAIVAVLVIRSRRNSTQS</sequence>
<feature type="compositionally biased region" description="Gly residues" evidence="1">
    <location>
        <begin position="778"/>
        <end position="799"/>
    </location>
</feature>
<feature type="transmembrane region" description="Helical" evidence="2">
    <location>
        <begin position="1290"/>
        <end position="1312"/>
    </location>
</feature>
<evidence type="ECO:0000256" key="2">
    <source>
        <dbReference type="SAM" id="Phobius"/>
    </source>
</evidence>
<proteinExistence type="predicted"/>
<dbReference type="Pfam" id="PF04213">
    <property type="entry name" value="HtaA"/>
    <property type="match status" value="2"/>
</dbReference>
<evidence type="ECO:0000313" key="5">
    <source>
        <dbReference type="Proteomes" id="UP000078437"/>
    </source>
</evidence>